<proteinExistence type="predicted"/>
<accession>A0ACC4AH13</accession>
<protein>
    <submittedName>
        <fullName evidence="1">Uncharacterized protein</fullName>
    </submittedName>
</protein>
<keyword evidence="2" id="KW-1185">Reference proteome</keyword>
<name>A0ACC4AH13_POPAL</name>
<dbReference type="Proteomes" id="UP000309997">
    <property type="component" value="Unassembled WGS sequence"/>
</dbReference>
<reference evidence="1 2" key="1">
    <citation type="journal article" date="2024" name="Plant Biotechnol. J.">
        <title>Genome and CRISPR/Cas9 system of a widespread forest tree (Populus alba) in the world.</title>
        <authorList>
            <person name="Liu Y.J."/>
            <person name="Jiang P.F."/>
            <person name="Han X.M."/>
            <person name="Li X.Y."/>
            <person name="Wang H.M."/>
            <person name="Wang Y.J."/>
            <person name="Wang X.X."/>
            <person name="Zeng Q.Y."/>
        </authorList>
    </citation>
    <scope>NUCLEOTIDE SEQUENCE [LARGE SCALE GENOMIC DNA]</scope>
    <source>
        <strain evidence="2">cv. PAL-ZL1</strain>
    </source>
</reference>
<comment type="caution">
    <text evidence="1">The sequence shown here is derived from an EMBL/GenBank/DDBJ whole genome shotgun (WGS) entry which is preliminary data.</text>
</comment>
<evidence type="ECO:0000313" key="1">
    <source>
        <dbReference type="EMBL" id="KAL3565452.1"/>
    </source>
</evidence>
<sequence length="70" mass="7781">MPHSKAASMESNSVPEVIDGVVESLRSDYQLESLRPQKGVEFVEWLFRNKTAQIVTPCFLSLLILFSPGG</sequence>
<evidence type="ECO:0000313" key="2">
    <source>
        <dbReference type="Proteomes" id="UP000309997"/>
    </source>
</evidence>
<organism evidence="1 2">
    <name type="scientific">Populus alba</name>
    <name type="common">White poplar</name>
    <dbReference type="NCBI Taxonomy" id="43335"/>
    <lineage>
        <taxon>Eukaryota</taxon>
        <taxon>Viridiplantae</taxon>
        <taxon>Streptophyta</taxon>
        <taxon>Embryophyta</taxon>
        <taxon>Tracheophyta</taxon>
        <taxon>Spermatophyta</taxon>
        <taxon>Magnoliopsida</taxon>
        <taxon>eudicotyledons</taxon>
        <taxon>Gunneridae</taxon>
        <taxon>Pentapetalae</taxon>
        <taxon>rosids</taxon>
        <taxon>fabids</taxon>
        <taxon>Malpighiales</taxon>
        <taxon>Salicaceae</taxon>
        <taxon>Saliceae</taxon>
        <taxon>Populus</taxon>
    </lineage>
</organism>
<dbReference type="EMBL" id="RCHU02000019">
    <property type="protein sequence ID" value="KAL3565452.1"/>
    <property type="molecule type" value="Genomic_DNA"/>
</dbReference>
<gene>
    <name evidence="1" type="ORF">D5086_033498</name>
</gene>